<evidence type="ECO:0000313" key="2">
    <source>
        <dbReference type="Proteomes" id="UP000039865"/>
    </source>
</evidence>
<dbReference type="EMBL" id="CCKQ01006378">
    <property type="protein sequence ID" value="CDW77689.1"/>
    <property type="molecule type" value="Genomic_DNA"/>
</dbReference>
<gene>
    <name evidence="1" type="primary">Contig7440.g374</name>
    <name evidence="1" type="ORF">STYLEM_6653</name>
</gene>
<dbReference type="InParanoid" id="A0A078A662"/>
<evidence type="ECO:0000313" key="1">
    <source>
        <dbReference type="EMBL" id="CDW77689.1"/>
    </source>
</evidence>
<sequence>MTEVNAQQTFINSFLDKNRDAKTLLLCFSKESLNDFMLSLQTFINLIKTKTNQIFIPVTIQNNPMNPDEEFIVGLQCDQNLKKYEYQFFSKGLDEKTIADLFTLRTFQFETTDVDPNQKRQRLIAYDQHNLVLIGAIQAPNNANKLHLLMYTKILSQQDLQEMKKNPHHIRVEYRPSIANQKDFDILLNDQVVEDPSYYLRTVITFQQKADSRYHFVVFQAYPSVDKMYLVQNFPTQVGEENKALREKVLVSNTPYYSKNQSSTALKENNHIRYNLAEKLSVSLDLQYRAQVSLIAEFITNTSYEDSYLTFTA</sequence>
<protein>
    <submittedName>
        <fullName evidence="1">Uncharacterized protein</fullName>
    </submittedName>
</protein>
<organism evidence="1 2">
    <name type="scientific">Stylonychia lemnae</name>
    <name type="common">Ciliate</name>
    <dbReference type="NCBI Taxonomy" id="5949"/>
    <lineage>
        <taxon>Eukaryota</taxon>
        <taxon>Sar</taxon>
        <taxon>Alveolata</taxon>
        <taxon>Ciliophora</taxon>
        <taxon>Intramacronucleata</taxon>
        <taxon>Spirotrichea</taxon>
        <taxon>Stichotrichia</taxon>
        <taxon>Sporadotrichida</taxon>
        <taxon>Oxytrichidae</taxon>
        <taxon>Stylonychinae</taxon>
        <taxon>Stylonychia</taxon>
    </lineage>
</organism>
<accession>A0A078A662</accession>
<reference evidence="1 2" key="1">
    <citation type="submission" date="2014-06" db="EMBL/GenBank/DDBJ databases">
        <authorList>
            <person name="Swart Estienne"/>
        </authorList>
    </citation>
    <scope>NUCLEOTIDE SEQUENCE [LARGE SCALE GENOMIC DNA]</scope>
    <source>
        <strain evidence="1 2">130c</strain>
    </source>
</reference>
<proteinExistence type="predicted"/>
<keyword evidence="2" id="KW-1185">Reference proteome</keyword>
<name>A0A078A662_STYLE</name>
<dbReference type="Proteomes" id="UP000039865">
    <property type="component" value="Unassembled WGS sequence"/>
</dbReference>
<dbReference type="AlphaFoldDB" id="A0A078A662"/>